<dbReference type="Gene3D" id="1.25.40.10">
    <property type="entry name" value="Tetratricopeptide repeat domain"/>
    <property type="match status" value="1"/>
</dbReference>
<dbReference type="KEGG" id="esj:SJ05684_c00880"/>
<proteinExistence type="predicted"/>
<protein>
    <recommendedName>
        <fullName evidence="4">Sel1 repeat family protein</fullName>
    </recommendedName>
</protein>
<feature type="chain" id="PRO_5012377143" description="Sel1 repeat family protein" evidence="1">
    <location>
        <begin position="30"/>
        <end position="205"/>
    </location>
</feature>
<dbReference type="STRING" id="716928.GCA_000261485_01809"/>
<dbReference type="eggNOG" id="COG0790">
    <property type="taxonomic scope" value="Bacteria"/>
</dbReference>
<dbReference type="InterPro" id="IPR011990">
    <property type="entry name" value="TPR-like_helical_dom_sf"/>
</dbReference>
<evidence type="ECO:0000313" key="2">
    <source>
        <dbReference type="EMBL" id="ASY61560.1"/>
    </source>
</evidence>
<dbReference type="InterPro" id="IPR052945">
    <property type="entry name" value="Mitotic_Regulator"/>
</dbReference>
<feature type="signal peptide" evidence="1">
    <location>
        <begin position="1"/>
        <end position="29"/>
    </location>
</feature>
<reference evidence="2 3" key="1">
    <citation type="submission" date="2017-08" db="EMBL/GenBank/DDBJ databases">
        <title>Multipartite genome sequences of Sinorhizobium species nodulating soybeans.</title>
        <authorList>
            <person name="Tian C.F."/>
        </authorList>
    </citation>
    <scope>NUCLEOTIDE SEQUENCE [LARGE SCALE GENOMIC DNA]</scope>
    <source>
        <strain evidence="2 3">CCBAU 05684</strain>
    </source>
</reference>
<dbReference type="EMBL" id="CP023067">
    <property type="protein sequence ID" value="ASY61560.1"/>
    <property type="molecule type" value="Genomic_DNA"/>
</dbReference>
<dbReference type="PANTHER" id="PTHR43628:SF1">
    <property type="entry name" value="CHITIN SYNTHASE REGULATORY FACTOR 2-RELATED"/>
    <property type="match status" value="1"/>
</dbReference>
<dbReference type="SUPFAM" id="SSF81901">
    <property type="entry name" value="HCP-like"/>
    <property type="match status" value="1"/>
</dbReference>
<organism evidence="2 3">
    <name type="scientific">Sinorhizobium sojae CCBAU 05684</name>
    <dbReference type="NCBI Taxonomy" id="716928"/>
    <lineage>
        <taxon>Bacteria</taxon>
        <taxon>Pseudomonadati</taxon>
        <taxon>Pseudomonadota</taxon>
        <taxon>Alphaproteobacteria</taxon>
        <taxon>Hyphomicrobiales</taxon>
        <taxon>Rhizobiaceae</taxon>
        <taxon>Sinorhizobium/Ensifer group</taxon>
        <taxon>Sinorhizobium</taxon>
    </lineage>
</organism>
<gene>
    <name evidence="2" type="ORF">SJ05684_c00880</name>
</gene>
<dbReference type="PANTHER" id="PTHR43628">
    <property type="entry name" value="ACTIVATOR OF C KINASE PROTEIN 1-RELATED"/>
    <property type="match status" value="1"/>
</dbReference>
<evidence type="ECO:0000313" key="3">
    <source>
        <dbReference type="Proteomes" id="UP000217211"/>
    </source>
</evidence>
<accession>A0A249P6J0</accession>
<keyword evidence="1" id="KW-0732">Signal</keyword>
<evidence type="ECO:0008006" key="4">
    <source>
        <dbReference type="Google" id="ProtNLM"/>
    </source>
</evidence>
<dbReference type="InterPro" id="IPR006597">
    <property type="entry name" value="Sel1-like"/>
</dbReference>
<dbReference type="SMART" id="SM00671">
    <property type="entry name" value="SEL1"/>
    <property type="match status" value="3"/>
</dbReference>
<dbReference type="AlphaFoldDB" id="A0A249P6J0"/>
<name>A0A249P6J0_9HYPH</name>
<sequence length="205" mass="21888">MNRTIPNMSVASAFVVAAAVFIMAAAARASDLHVSELCDKEAGSELDRERNMSFPPVATEDIRIGIALSACREAYNQQGSPRIQFQLARVLDRAGEKLKSLNILGEAAENGHALAMVTYGIRLAERGDQEAALELYGRAAAAGSSLAAYHLGIAYREGIGTTVNEALAAQWLAEAGRGRQALSEHRTELVGPVHAAALARNERFN</sequence>
<evidence type="ECO:0000256" key="1">
    <source>
        <dbReference type="SAM" id="SignalP"/>
    </source>
</evidence>
<dbReference type="Proteomes" id="UP000217211">
    <property type="component" value="Chromosome"/>
</dbReference>
<keyword evidence="3" id="KW-1185">Reference proteome</keyword>